<feature type="region of interest" description="Disordered" evidence="2">
    <location>
        <begin position="1"/>
        <end position="25"/>
    </location>
</feature>
<feature type="coiled-coil region" evidence="1">
    <location>
        <begin position="68"/>
        <end position="109"/>
    </location>
</feature>
<protein>
    <recommendedName>
        <fullName evidence="5">Replication region DNA-binding N-term</fullName>
    </recommendedName>
</protein>
<name>A0ABN4U9Y6_9ACTN</name>
<reference evidence="3 4" key="1">
    <citation type="journal article" date="2016" name="Plant Dis.">
        <title>Improved production of propionic acid using genome shuffling.</title>
        <authorList>
            <person name="Luna-Flores C.H."/>
            <person name="Palfreyman R.W."/>
            <person name="Kromer J.O."/>
            <person name="Nielsen L.K."/>
            <person name="Marcellin E."/>
        </authorList>
    </citation>
    <scope>NUCLEOTIDE SEQUENCE [LARGE SCALE GENOMIC DNA]</scope>
    <source>
        <strain evidence="3 4">F3E8</strain>
    </source>
</reference>
<evidence type="ECO:0000256" key="1">
    <source>
        <dbReference type="SAM" id="Coils"/>
    </source>
</evidence>
<evidence type="ECO:0000313" key="4">
    <source>
        <dbReference type="Proteomes" id="UP000178666"/>
    </source>
</evidence>
<feature type="region of interest" description="Disordered" evidence="2">
    <location>
        <begin position="111"/>
        <end position="131"/>
    </location>
</feature>
<keyword evidence="4" id="KW-1185">Reference proteome</keyword>
<proteinExistence type="predicted"/>
<organism evidence="3 4">
    <name type="scientific">Acidipropionibacterium acidipropionici</name>
    <dbReference type="NCBI Taxonomy" id="1748"/>
    <lineage>
        <taxon>Bacteria</taxon>
        <taxon>Bacillati</taxon>
        <taxon>Actinomycetota</taxon>
        <taxon>Actinomycetes</taxon>
        <taxon>Propionibacteriales</taxon>
        <taxon>Propionibacteriaceae</taxon>
        <taxon>Acidipropionibacterium</taxon>
    </lineage>
</organism>
<sequence length="131" mass="14259">MSPAAQKKLRGAMERLLAGTPQRTDGRLTKTNLAAEAGLSRATMNRATEILKEWNQQVTGRAPRVAGLHEAQEDNHQLRQTIVALRARNADLEKQAQAAATVIAELDAQLQAAREHHTGPTPLRGSSSTRH</sequence>
<evidence type="ECO:0000256" key="2">
    <source>
        <dbReference type="SAM" id="MobiDB-lite"/>
    </source>
</evidence>
<dbReference type="EMBL" id="CP015970">
    <property type="protein sequence ID" value="AOZ48066.1"/>
    <property type="molecule type" value="Genomic_DNA"/>
</dbReference>
<accession>A0ABN4U9Y6</accession>
<evidence type="ECO:0008006" key="5">
    <source>
        <dbReference type="Google" id="ProtNLM"/>
    </source>
</evidence>
<keyword evidence="1" id="KW-0175">Coiled coil</keyword>
<dbReference type="Proteomes" id="UP000178666">
    <property type="component" value="Chromosome"/>
</dbReference>
<gene>
    <name evidence="3" type="ORF">A8L58_01775</name>
</gene>
<evidence type="ECO:0000313" key="3">
    <source>
        <dbReference type="EMBL" id="AOZ48066.1"/>
    </source>
</evidence>